<evidence type="ECO:0000313" key="18">
    <source>
        <dbReference type="Proteomes" id="UP001374579"/>
    </source>
</evidence>
<dbReference type="FunFam" id="3.90.70.10:FF:000009">
    <property type="entry name" value="Putative ubiquitin carboxyl-terminal hydrolase CYLD"/>
    <property type="match status" value="1"/>
</dbReference>
<dbReference type="AlphaFoldDB" id="A0AAN9GMF9"/>
<evidence type="ECO:0000256" key="14">
    <source>
        <dbReference type="SAM" id="MobiDB-lite"/>
    </source>
</evidence>
<feature type="region of interest" description="Disordered" evidence="14">
    <location>
        <begin position="329"/>
        <end position="400"/>
    </location>
</feature>
<protein>
    <recommendedName>
        <fullName evidence="5">ubiquitinyl hydrolase 1</fullName>
        <ecNumber evidence="5">3.4.19.12</ecNumber>
    </recommendedName>
</protein>
<comment type="subcellular location">
    <subcellularLocation>
        <location evidence="2">Cytoplasm</location>
        <location evidence="2">Cytoskeleton</location>
        <location evidence="2">Microtubule organizing center</location>
        <location evidence="2">Centrosome</location>
    </subcellularLocation>
    <subcellularLocation>
        <location evidence="3">Cytoplasm</location>
        <location evidence="3">Perinuclear region</location>
    </subcellularLocation>
</comment>
<sequence>MTEVYILLQTKNGKKKKDKRGINIRTNANRIELLAGTLLRPSPSPNDAAEKNTGSFESIDTADIVEVQCNKQEVEKLKGAESDLLRPIPTCVERLEVYKNKDWLLEGSTLRTGDTVFVKIKGHQSELPGRLRYRGPLPDLPGLYFGVELTENNGEGTCDGVFQKHRYFTAPPHSAVFCPLHKIRKGRESWQRSDRARAGQASSAVPEMSTPGGNDVLRIGDRVMWPSDNGNEYGTVRWIGSLPDDESGEKTVGVEFDNQIGTGTGKYRDTRLFYTKHGHASLVPLMGLIRVDSQDGVIVAEPRTPDLEYNPDAAELDPECVRQQEQIFRQCKQSGSAPTSTVSQPTQPPQSYPKEVTTHSSLQQRSGSRPTHSSDVASDIRTGSGDGATAVSRVGKPVQVEEGEAVPVDFLQQMGMKDTVDESGVNPMYLMSKYQESCERNARDSKQSSTGSQTLSVTPDPDLVVGSMVEVFGKTPRYGVIRWIGNLDVRQNKPGAAGSTDQRQNKVTAGLEMEEEISAGTDGTFCGERLFTCPPRKALFVPLNKCRKDKRFQAESKDRSSHEEFGTLDTPDITGDISPPEVTSPEELTVVCGKKKGIQGHHNSCYLDATLFSMFYFTTVFDFIFNKPQESGSAPGQVQKVLKEGIVNPLRSYNYVRADKVLRLRELLDKLGTIPGMMGEEKDPEEFLSALLSEIMKADPLLHLSSGEHTYFYQLFIEKDEKLLLPTTQVLVELSFLQGNVKLKEVPSCLILQMPRFGKEYKMYRRIIPSLELDITDILETGIRECIVCGGLATFECKDCYSQHGQGLNTTAFCEQCIKMSHQHKKRQGHNPQALLVPKEFLPRYAKMQEEAAFCGRQNGELAGPADVVLPREKMELFAVVCIQTSHYVSFVKCGMGKDAPWVFFDSMADRMGEQGGYNIPEVQHVPELTHWLSESNFEHINNMDDDRQLPEHMRRLLCDAYMVMYQSPSVMMFR</sequence>
<dbReference type="PROSITE" id="PS50235">
    <property type="entry name" value="USP_3"/>
    <property type="match status" value="1"/>
</dbReference>
<comment type="caution">
    <text evidence="17">The sequence shown here is derived from an EMBL/GenBank/DDBJ whole genome shotgun (WGS) entry which is preliminary data.</text>
</comment>
<keyword evidence="8" id="KW-0645">Protease</keyword>
<keyword evidence="13" id="KW-0862">Zinc</keyword>
<keyword evidence="11" id="KW-0378">Hydrolase</keyword>
<evidence type="ECO:0000256" key="9">
    <source>
        <dbReference type="ARBA" id="ARBA00022723"/>
    </source>
</evidence>
<reference evidence="17 18" key="1">
    <citation type="submission" date="2024-02" db="EMBL/GenBank/DDBJ databases">
        <title>Chromosome-scale genome assembly of the rough periwinkle Littorina saxatilis.</title>
        <authorList>
            <person name="De Jode A."/>
            <person name="Faria R."/>
            <person name="Formenti G."/>
            <person name="Sims Y."/>
            <person name="Smith T.P."/>
            <person name="Tracey A."/>
            <person name="Wood J.M.D."/>
            <person name="Zagrodzka Z.B."/>
            <person name="Johannesson K."/>
            <person name="Butlin R.K."/>
            <person name="Leder E.H."/>
        </authorList>
    </citation>
    <scope>NUCLEOTIDE SEQUENCE [LARGE SCALE GENOMIC DNA]</scope>
    <source>
        <strain evidence="17">Snail1</strain>
        <tissue evidence="17">Muscle</tissue>
    </source>
</reference>
<feature type="region of interest" description="Disordered" evidence="14">
    <location>
        <begin position="189"/>
        <end position="213"/>
    </location>
</feature>
<dbReference type="Gene3D" id="2.30.30.190">
    <property type="entry name" value="CAP Gly-rich-like domain"/>
    <property type="match status" value="3"/>
</dbReference>
<evidence type="ECO:0000256" key="6">
    <source>
        <dbReference type="ARBA" id="ARBA00022490"/>
    </source>
</evidence>
<dbReference type="GO" id="GO:0048471">
    <property type="term" value="C:perinuclear region of cytoplasm"/>
    <property type="evidence" value="ECO:0007669"/>
    <property type="project" value="UniProtKB-SubCell"/>
</dbReference>
<evidence type="ECO:0000259" key="16">
    <source>
        <dbReference type="PROSITE" id="PS50245"/>
    </source>
</evidence>
<dbReference type="Gene3D" id="3.90.70.10">
    <property type="entry name" value="Cysteine proteinases"/>
    <property type="match status" value="1"/>
</dbReference>
<comment type="similarity">
    <text evidence="4">Belongs to the peptidase C19 family.</text>
</comment>
<dbReference type="EC" id="3.4.19.12" evidence="5"/>
<proteinExistence type="inferred from homology"/>
<dbReference type="InterPro" id="IPR001394">
    <property type="entry name" value="Peptidase_C19_UCH"/>
</dbReference>
<dbReference type="Pfam" id="PF00443">
    <property type="entry name" value="UCH"/>
    <property type="match status" value="1"/>
</dbReference>
<evidence type="ECO:0000256" key="2">
    <source>
        <dbReference type="ARBA" id="ARBA00004300"/>
    </source>
</evidence>
<name>A0AAN9GMF9_9CAEN</name>
<feature type="compositionally biased region" description="Polar residues" evidence="14">
    <location>
        <begin position="358"/>
        <end position="376"/>
    </location>
</feature>
<keyword evidence="6" id="KW-0963">Cytoplasm</keyword>
<keyword evidence="10" id="KW-0833">Ubl conjugation pathway</keyword>
<dbReference type="PROSITE" id="PS50245">
    <property type="entry name" value="CAP_GLY_2"/>
    <property type="match status" value="1"/>
</dbReference>
<evidence type="ECO:0000256" key="11">
    <source>
        <dbReference type="ARBA" id="ARBA00022801"/>
    </source>
</evidence>
<dbReference type="InterPro" id="IPR000938">
    <property type="entry name" value="CAP-Gly_domain"/>
</dbReference>
<keyword evidence="12" id="KW-0788">Thiol protease</keyword>
<feature type="compositionally biased region" description="Basic and acidic residues" evidence="14">
    <location>
        <begin position="552"/>
        <end position="565"/>
    </location>
</feature>
<evidence type="ECO:0000256" key="7">
    <source>
        <dbReference type="ARBA" id="ARBA00022553"/>
    </source>
</evidence>
<dbReference type="GO" id="GO:0016579">
    <property type="term" value="P:protein deubiquitination"/>
    <property type="evidence" value="ECO:0007669"/>
    <property type="project" value="InterPro"/>
</dbReference>
<feature type="compositionally biased region" description="Basic and acidic residues" evidence="14">
    <location>
        <begin position="436"/>
        <end position="446"/>
    </location>
</feature>
<dbReference type="InterPro" id="IPR038765">
    <property type="entry name" value="Papain-like_cys_pep_sf"/>
</dbReference>
<gene>
    <name evidence="17" type="ORF">V1264_000173</name>
</gene>
<feature type="domain" description="USP" evidence="15">
    <location>
        <begin position="596"/>
        <end position="969"/>
    </location>
</feature>
<accession>A0AAN9GMF9</accession>
<dbReference type="EMBL" id="JBAMIC010000001">
    <property type="protein sequence ID" value="KAK7114047.1"/>
    <property type="molecule type" value="Genomic_DNA"/>
</dbReference>
<evidence type="ECO:0000256" key="5">
    <source>
        <dbReference type="ARBA" id="ARBA00012759"/>
    </source>
</evidence>
<organism evidence="17 18">
    <name type="scientific">Littorina saxatilis</name>
    <dbReference type="NCBI Taxonomy" id="31220"/>
    <lineage>
        <taxon>Eukaryota</taxon>
        <taxon>Metazoa</taxon>
        <taxon>Spiralia</taxon>
        <taxon>Lophotrochozoa</taxon>
        <taxon>Mollusca</taxon>
        <taxon>Gastropoda</taxon>
        <taxon>Caenogastropoda</taxon>
        <taxon>Littorinimorpha</taxon>
        <taxon>Littorinoidea</taxon>
        <taxon>Littorinidae</taxon>
        <taxon>Littorina</taxon>
    </lineage>
</organism>
<dbReference type="SUPFAM" id="SSF54001">
    <property type="entry name" value="Cysteine proteinases"/>
    <property type="match status" value="1"/>
</dbReference>
<keyword evidence="9" id="KW-0479">Metal-binding</keyword>
<evidence type="ECO:0000256" key="4">
    <source>
        <dbReference type="ARBA" id="ARBA00009085"/>
    </source>
</evidence>
<keyword evidence="18" id="KW-1185">Reference proteome</keyword>
<dbReference type="Proteomes" id="UP001374579">
    <property type="component" value="Unassembled WGS sequence"/>
</dbReference>
<dbReference type="GO" id="GO:0006508">
    <property type="term" value="P:proteolysis"/>
    <property type="evidence" value="ECO:0007669"/>
    <property type="project" value="UniProtKB-KW"/>
</dbReference>
<evidence type="ECO:0000256" key="1">
    <source>
        <dbReference type="ARBA" id="ARBA00000707"/>
    </source>
</evidence>
<evidence type="ECO:0000259" key="15">
    <source>
        <dbReference type="PROSITE" id="PS50235"/>
    </source>
</evidence>
<keyword evidence="7" id="KW-0597">Phosphoprotein</keyword>
<comment type="catalytic activity">
    <reaction evidence="1">
        <text>Thiol-dependent hydrolysis of ester, thioester, amide, peptide and isopeptide bonds formed by the C-terminal Gly of ubiquitin (a 76-residue protein attached to proteins as an intracellular targeting signal).</text>
        <dbReference type="EC" id="3.4.19.12"/>
    </reaction>
</comment>
<evidence type="ECO:0000256" key="8">
    <source>
        <dbReference type="ARBA" id="ARBA00022670"/>
    </source>
</evidence>
<dbReference type="InterPro" id="IPR036859">
    <property type="entry name" value="CAP-Gly_dom_sf"/>
</dbReference>
<dbReference type="GO" id="GO:0046872">
    <property type="term" value="F:metal ion binding"/>
    <property type="evidence" value="ECO:0007669"/>
    <property type="project" value="UniProtKB-KW"/>
</dbReference>
<feature type="compositionally biased region" description="Polar residues" evidence="14">
    <location>
        <begin position="447"/>
        <end position="457"/>
    </location>
</feature>
<feature type="region of interest" description="Disordered" evidence="14">
    <location>
        <begin position="552"/>
        <end position="584"/>
    </location>
</feature>
<evidence type="ECO:0000256" key="12">
    <source>
        <dbReference type="ARBA" id="ARBA00022807"/>
    </source>
</evidence>
<dbReference type="InterPro" id="IPR028889">
    <property type="entry name" value="USP"/>
</dbReference>
<evidence type="ECO:0000256" key="10">
    <source>
        <dbReference type="ARBA" id="ARBA00022786"/>
    </source>
</evidence>
<dbReference type="SUPFAM" id="SSF74924">
    <property type="entry name" value="Cap-Gly domain"/>
    <property type="match status" value="3"/>
</dbReference>
<dbReference type="GO" id="GO:0004843">
    <property type="term" value="F:cysteine-type deubiquitinase activity"/>
    <property type="evidence" value="ECO:0007669"/>
    <property type="project" value="UniProtKB-EC"/>
</dbReference>
<dbReference type="PANTHER" id="PTHR11830">
    <property type="entry name" value="40S RIBOSOMAL PROTEIN S3A"/>
    <property type="match status" value="1"/>
</dbReference>
<evidence type="ECO:0000256" key="3">
    <source>
        <dbReference type="ARBA" id="ARBA00004556"/>
    </source>
</evidence>
<dbReference type="Pfam" id="PF01302">
    <property type="entry name" value="CAP_GLY"/>
    <property type="match status" value="3"/>
</dbReference>
<feature type="region of interest" description="Disordered" evidence="14">
    <location>
        <begin position="436"/>
        <end position="459"/>
    </location>
</feature>
<dbReference type="GO" id="GO:0005813">
    <property type="term" value="C:centrosome"/>
    <property type="evidence" value="ECO:0007669"/>
    <property type="project" value="UniProtKB-SubCell"/>
</dbReference>
<feature type="domain" description="CAP-Gly" evidence="16">
    <location>
        <begin position="135"/>
        <end position="179"/>
    </location>
</feature>
<evidence type="ECO:0000256" key="13">
    <source>
        <dbReference type="ARBA" id="ARBA00022833"/>
    </source>
</evidence>
<evidence type="ECO:0000313" key="17">
    <source>
        <dbReference type="EMBL" id="KAK7114047.1"/>
    </source>
</evidence>
<dbReference type="SMART" id="SM01052">
    <property type="entry name" value="CAP_GLY"/>
    <property type="match status" value="3"/>
</dbReference>